<proteinExistence type="predicted"/>
<accession>A0A4C1W584</accession>
<keyword evidence="3" id="KW-1185">Reference proteome</keyword>
<evidence type="ECO:0000313" key="3">
    <source>
        <dbReference type="Proteomes" id="UP000299102"/>
    </source>
</evidence>
<keyword evidence="1" id="KW-0732">Signal</keyword>
<name>A0A4C1W584_EUMVA</name>
<dbReference type="EMBL" id="BGZK01000469">
    <property type="protein sequence ID" value="GBP45669.1"/>
    <property type="molecule type" value="Genomic_DNA"/>
</dbReference>
<evidence type="ECO:0000256" key="1">
    <source>
        <dbReference type="SAM" id="SignalP"/>
    </source>
</evidence>
<dbReference type="AlphaFoldDB" id="A0A4C1W584"/>
<feature type="chain" id="PRO_5020026925" evidence="1">
    <location>
        <begin position="21"/>
        <end position="169"/>
    </location>
</feature>
<evidence type="ECO:0000313" key="2">
    <source>
        <dbReference type="EMBL" id="GBP45669.1"/>
    </source>
</evidence>
<feature type="signal peptide" evidence="1">
    <location>
        <begin position="1"/>
        <end position="20"/>
    </location>
</feature>
<dbReference type="Proteomes" id="UP000299102">
    <property type="component" value="Unassembled WGS sequence"/>
</dbReference>
<comment type="caution">
    <text evidence="2">The sequence shown here is derived from an EMBL/GenBank/DDBJ whole genome shotgun (WGS) entry which is preliminary data.</text>
</comment>
<reference evidence="2 3" key="1">
    <citation type="journal article" date="2019" name="Commun. Biol.">
        <title>The bagworm genome reveals a unique fibroin gene that provides high tensile strength.</title>
        <authorList>
            <person name="Kono N."/>
            <person name="Nakamura H."/>
            <person name="Ohtoshi R."/>
            <person name="Tomita M."/>
            <person name="Numata K."/>
            <person name="Arakawa K."/>
        </authorList>
    </citation>
    <scope>NUCLEOTIDE SEQUENCE [LARGE SCALE GENOMIC DNA]</scope>
</reference>
<protein>
    <submittedName>
        <fullName evidence="2">Uncharacterized protein</fullName>
    </submittedName>
</protein>
<sequence>MPIPILALILFPVPTSSSYASRLFPFLIPIRVRIFDGGRGSLRPRSPNFSLHYSTLPSNTPPLTPSTPSLQPSEFLYLIRAESRTKAILEHVPLTGTDDSWTAQCLVNTAGGVVLPNQVFSNSFSPEPLHADEHYYVEEQFRRVWNSIEGIFPSELGSVSSIVFSIKFQ</sequence>
<gene>
    <name evidence="2" type="ORF">EVAR_35936_1</name>
</gene>
<organism evidence="2 3">
    <name type="scientific">Eumeta variegata</name>
    <name type="common">Bagworm moth</name>
    <name type="synonym">Eumeta japonica</name>
    <dbReference type="NCBI Taxonomy" id="151549"/>
    <lineage>
        <taxon>Eukaryota</taxon>
        <taxon>Metazoa</taxon>
        <taxon>Ecdysozoa</taxon>
        <taxon>Arthropoda</taxon>
        <taxon>Hexapoda</taxon>
        <taxon>Insecta</taxon>
        <taxon>Pterygota</taxon>
        <taxon>Neoptera</taxon>
        <taxon>Endopterygota</taxon>
        <taxon>Lepidoptera</taxon>
        <taxon>Glossata</taxon>
        <taxon>Ditrysia</taxon>
        <taxon>Tineoidea</taxon>
        <taxon>Psychidae</taxon>
        <taxon>Oiketicinae</taxon>
        <taxon>Eumeta</taxon>
    </lineage>
</organism>